<evidence type="ECO:0000256" key="1">
    <source>
        <dbReference type="SAM" id="Phobius"/>
    </source>
</evidence>
<dbReference type="EMBL" id="JACHJG010000008">
    <property type="protein sequence ID" value="MBB4888210.1"/>
    <property type="molecule type" value="Genomic_DNA"/>
</dbReference>
<organism evidence="2 3">
    <name type="scientific">Streptomyces netropsis</name>
    <name type="common">Streptoverticillium netropsis</name>
    <dbReference type="NCBI Taxonomy" id="55404"/>
    <lineage>
        <taxon>Bacteria</taxon>
        <taxon>Bacillati</taxon>
        <taxon>Actinomycetota</taxon>
        <taxon>Actinomycetes</taxon>
        <taxon>Kitasatosporales</taxon>
        <taxon>Streptomycetaceae</taxon>
        <taxon>Streptomyces</taxon>
    </lineage>
</organism>
<keyword evidence="1" id="KW-0472">Membrane</keyword>
<comment type="caution">
    <text evidence="2">The sequence shown here is derived from an EMBL/GenBank/DDBJ whole genome shotgun (WGS) entry which is preliminary data.</text>
</comment>
<protein>
    <submittedName>
        <fullName evidence="2">Uncharacterized membrane protein YoaK (UPF0700 family)</fullName>
    </submittedName>
</protein>
<name>A0A7W7LDH3_STRNE</name>
<accession>A0A7W7LDH3</accession>
<dbReference type="RefSeq" id="WP_229822611.1">
    <property type="nucleotide sequence ID" value="NZ_BMRW01000008.1"/>
</dbReference>
<feature type="transmembrane region" description="Helical" evidence="1">
    <location>
        <begin position="25"/>
        <end position="48"/>
    </location>
</feature>
<dbReference type="Proteomes" id="UP000556436">
    <property type="component" value="Unassembled WGS sequence"/>
</dbReference>
<feature type="transmembrane region" description="Helical" evidence="1">
    <location>
        <begin position="105"/>
        <end position="127"/>
    </location>
</feature>
<keyword evidence="1" id="KW-0812">Transmembrane</keyword>
<feature type="transmembrane region" description="Helical" evidence="1">
    <location>
        <begin position="133"/>
        <end position="153"/>
    </location>
</feature>
<sequence length="228" mass="23093">MNRMRGVLRRAADGLFPGGTNEHGLLPALLVLLTFVTGVVDAVSYLGLNHVFVANMTGNVVFLGFALVGGANLSAWASLLALGTFMAGAWSVGRLARRVPRAGRLFVLVTAAHTVLVVAALPVALLAGQRSTAAQAVLIALLGCGMGLQNAVVRRLAVPDLTTTVLTLTVTGLAADAPGPATVRRVVSFAAMFTGALCGAALYLGAGTVAALVPVLLLLTAVTAAARS</sequence>
<feature type="transmembrane region" description="Helical" evidence="1">
    <location>
        <begin position="60"/>
        <end position="93"/>
    </location>
</feature>
<gene>
    <name evidence="2" type="ORF">FHS38_004278</name>
</gene>
<dbReference type="PANTHER" id="PTHR37314:SF4">
    <property type="entry name" value="UPF0700 TRANSMEMBRANE PROTEIN YOAK"/>
    <property type="match status" value="1"/>
</dbReference>
<dbReference type="PANTHER" id="PTHR37314">
    <property type="entry name" value="SLR0142 PROTEIN"/>
    <property type="match status" value="1"/>
</dbReference>
<proteinExistence type="predicted"/>
<dbReference type="InterPro" id="IPR010699">
    <property type="entry name" value="DUF1275"/>
</dbReference>
<keyword evidence="3" id="KW-1185">Reference proteome</keyword>
<dbReference type="Pfam" id="PF06912">
    <property type="entry name" value="DUF1275"/>
    <property type="match status" value="1"/>
</dbReference>
<keyword evidence="1" id="KW-1133">Transmembrane helix</keyword>
<feature type="transmembrane region" description="Helical" evidence="1">
    <location>
        <begin position="209"/>
        <end position="226"/>
    </location>
</feature>
<dbReference type="AlphaFoldDB" id="A0A7W7LDH3"/>
<evidence type="ECO:0000313" key="3">
    <source>
        <dbReference type="Proteomes" id="UP000556436"/>
    </source>
</evidence>
<evidence type="ECO:0000313" key="2">
    <source>
        <dbReference type="EMBL" id="MBB4888210.1"/>
    </source>
</evidence>
<reference evidence="2 3" key="1">
    <citation type="submission" date="2020-08" db="EMBL/GenBank/DDBJ databases">
        <title>Genomic Encyclopedia of Type Strains, Phase III (KMG-III): the genomes of soil and plant-associated and newly described type strains.</title>
        <authorList>
            <person name="Whitman W."/>
        </authorList>
    </citation>
    <scope>NUCLEOTIDE SEQUENCE [LARGE SCALE GENOMIC DNA]</scope>
    <source>
        <strain evidence="2 3">CECT 3265</strain>
    </source>
</reference>